<evidence type="ECO:0000313" key="4">
    <source>
        <dbReference type="Proteomes" id="UP000255000"/>
    </source>
</evidence>
<dbReference type="InterPro" id="IPR018968">
    <property type="entry name" value="Phasin"/>
</dbReference>
<protein>
    <submittedName>
        <fullName evidence="3">Phasin protein</fullName>
    </submittedName>
</protein>
<evidence type="ECO:0000313" key="3">
    <source>
        <dbReference type="EMBL" id="SUB02754.1"/>
    </source>
</evidence>
<dbReference type="EMBL" id="UGSK01000001">
    <property type="protein sequence ID" value="SUB02754.1"/>
    <property type="molecule type" value="Genomic_DNA"/>
</dbReference>
<proteinExistence type="predicted"/>
<dbReference type="Pfam" id="PF09361">
    <property type="entry name" value="Phasin_2"/>
    <property type="match status" value="1"/>
</dbReference>
<feature type="domain" description="Phasin" evidence="2">
    <location>
        <begin position="42"/>
        <end position="131"/>
    </location>
</feature>
<reference evidence="3 4" key="1">
    <citation type="submission" date="2018-06" db="EMBL/GenBank/DDBJ databases">
        <authorList>
            <consortium name="Pathogen Informatics"/>
            <person name="Doyle S."/>
        </authorList>
    </citation>
    <scope>NUCLEOTIDE SEQUENCE [LARGE SCALE GENOMIC DNA]</scope>
    <source>
        <strain evidence="3 4">NCTC13350</strain>
    </source>
</reference>
<dbReference type="OrthoDB" id="7677065at2"/>
<evidence type="ECO:0000256" key="1">
    <source>
        <dbReference type="SAM" id="MobiDB-lite"/>
    </source>
</evidence>
<evidence type="ECO:0000259" key="2">
    <source>
        <dbReference type="Pfam" id="PF09361"/>
    </source>
</evidence>
<accession>A0A378ZZU1</accession>
<name>A0A378ZZU1_9HYPH</name>
<dbReference type="Proteomes" id="UP000255000">
    <property type="component" value="Unassembled WGS sequence"/>
</dbReference>
<dbReference type="RefSeq" id="WP_019966069.1">
    <property type="nucleotide sequence ID" value="NZ_UGSK01000001.1"/>
</dbReference>
<sequence>MTKNRIEHDTAVHGAMGLTAPWMNVASSKWADNWAWAERSDKLGEHTLSALETASRQMLEGSERAFTGHMDFVNQRLKADLACFRTLVACKEPAETAKTLQGFFRDMWHDYEAQAQKTLELLQTSITETSKAGDLVVDTAAEVVEDLAQQTLEAASKAIEPAANSNGSGETAARKAAPRAKPAASA</sequence>
<dbReference type="AlphaFoldDB" id="A0A378ZZU1"/>
<feature type="region of interest" description="Disordered" evidence="1">
    <location>
        <begin position="158"/>
        <end position="186"/>
    </location>
</feature>
<organism evidence="3 4">
    <name type="scientific">Pannonibacter phragmitetus</name>
    <dbReference type="NCBI Taxonomy" id="121719"/>
    <lineage>
        <taxon>Bacteria</taxon>
        <taxon>Pseudomonadati</taxon>
        <taxon>Pseudomonadota</taxon>
        <taxon>Alphaproteobacteria</taxon>
        <taxon>Hyphomicrobiales</taxon>
        <taxon>Stappiaceae</taxon>
        <taxon>Pannonibacter</taxon>
    </lineage>
</organism>
<gene>
    <name evidence="3" type="ORF">NCTC13350_03726</name>
</gene>